<proteinExistence type="predicted"/>
<comment type="caution">
    <text evidence="1">The sequence shown here is derived from an EMBL/GenBank/DDBJ whole genome shotgun (WGS) entry which is preliminary data.</text>
</comment>
<organism evidence="1 2">
    <name type="scientific">Listeria booriae</name>
    <dbReference type="NCBI Taxonomy" id="1552123"/>
    <lineage>
        <taxon>Bacteria</taxon>
        <taxon>Bacillati</taxon>
        <taxon>Bacillota</taxon>
        <taxon>Bacilli</taxon>
        <taxon>Bacillales</taxon>
        <taxon>Listeriaceae</taxon>
        <taxon>Listeria</taxon>
    </lineage>
</organism>
<sequence length="103" mass="12079">MKNNEYVILGGKKYYRTTAPILSEQRWAEMEALVKQSIEQDTTLELVLCIGSYEEIVRGKLFLLNETLQSFLVNHRVVMAKEIVEIRYPEEKNQLQLEMEAEI</sequence>
<gene>
    <name evidence="1" type="ORF">HB759_16320</name>
</gene>
<evidence type="ECO:0000313" key="2">
    <source>
        <dbReference type="Proteomes" id="UP000532866"/>
    </source>
</evidence>
<reference evidence="1 2" key="1">
    <citation type="submission" date="2020-03" db="EMBL/GenBank/DDBJ databases">
        <title>Soil Listeria distribution.</title>
        <authorList>
            <person name="Liao J."/>
            <person name="Wiedmann M."/>
        </authorList>
    </citation>
    <scope>NUCLEOTIDE SEQUENCE [LARGE SCALE GENOMIC DNA]</scope>
    <source>
        <strain evidence="1 2">FSL L7-1833</strain>
    </source>
</reference>
<name>A0A7X0WGV3_9LIST</name>
<accession>A0A7X0WGV3</accession>
<dbReference type="AlphaFoldDB" id="A0A7X0WGV3"/>
<dbReference type="EMBL" id="JAAROL010000011">
    <property type="protein sequence ID" value="MBC1333512.1"/>
    <property type="molecule type" value="Genomic_DNA"/>
</dbReference>
<protein>
    <submittedName>
        <fullName evidence="1">Uncharacterized protein</fullName>
    </submittedName>
</protein>
<evidence type="ECO:0000313" key="1">
    <source>
        <dbReference type="EMBL" id="MBC1333512.1"/>
    </source>
</evidence>
<dbReference type="Proteomes" id="UP000532866">
    <property type="component" value="Unassembled WGS sequence"/>
</dbReference>
<dbReference type="RefSeq" id="WP_185369228.1">
    <property type="nucleotide sequence ID" value="NZ_JAAROK010000016.1"/>
</dbReference>